<evidence type="ECO:0000256" key="4">
    <source>
        <dbReference type="ARBA" id="ARBA00022989"/>
    </source>
</evidence>
<dbReference type="InterPro" id="IPR052192">
    <property type="entry name" value="Insect_Ionotropic_Sensory_Rcpt"/>
</dbReference>
<keyword evidence="7" id="KW-0325">Glycoprotein</keyword>
<keyword evidence="10" id="KW-0732">Signal</keyword>
<evidence type="ECO:0000259" key="11">
    <source>
        <dbReference type="Pfam" id="PF24576"/>
    </source>
</evidence>
<feature type="transmembrane region" description="Helical" evidence="9">
    <location>
        <begin position="1275"/>
        <end position="1298"/>
    </location>
</feature>
<dbReference type="InterPro" id="IPR057074">
    <property type="entry name" value="IR75A_N"/>
</dbReference>
<dbReference type="PANTHER" id="PTHR42643">
    <property type="entry name" value="IONOTROPIC RECEPTOR 20A-RELATED"/>
    <property type="match status" value="1"/>
</dbReference>
<dbReference type="SUPFAM" id="SSF53850">
    <property type="entry name" value="Periplasmic binding protein-like II"/>
    <property type="match status" value="2"/>
</dbReference>
<evidence type="ECO:0000256" key="3">
    <source>
        <dbReference type="ARBA" id="ARBA00022692"/>
    </source>
</evidence>
<feature type="compositionally biased region" description="Polar residues" evidence="8">
    <location>
        <begin position="1320"/>
        <end position="1329"/>
    </location>
</feature>
<evidence type="ECO:0000256" key="1">
    <source>
        <dbReference type="ARBA" id="ARBA00004651"/>
    </source>
</evidence>
<feature type="transmembrane region" description="Helical" evidence="9">
    <location>
        <begin position="1081"/>
        <end position="1099"/>
    </location>
</feature>
<keyword evidence="12" id="KW-1185">Reference proteome</keyword>
<accession>A0A6J1RCD3</accession>
<feature type="transmembrane region" description="Helical" evidence="9">
    <location>
        <begin position="1027"/>
        <end position="1044"/>
    </location>
</feature>
<sequence>MPHGSWKLLFLSRLLLVCANDNFMARDFFLYKDVSHVVGFSCGGLESDVKFARTFNEVFVLTSIWSLGSVNASSIRIIRKFLQNNNRNLGVYLDARCDGPNYNMIYAEAAKSSLFDDMHKWLILGRKLKDTVSLLHDDAFSVVTDITVAVETEAGYDLYDVYNPCKARGGTLNVTVLGYWTEKSGVAIRLKQPKYERRSNLHGMKLKVGVLLPRRFYNLSTEDIVLDQDMKAKYGRSQFLYTILVHMANLFNFTIEIVEVDPRKRQDNSAPMFVAFQKKTVDISASPIVMKAERLRSGDIIGPVWPMRSCFLFRTISSANMKTKQFLRPLNIKVWYVILSTIIVAASILVILIVKQEGIHSMSEGYNISILLTIGAISQQSSMFVPVHYAGRIAFIHIMLFSVLILNYYSASIVSDRLKNVGVKMNDSLISLADSNMKVAAEPTPYVRSFLQTPEKEVRYFNAKRWDKLPESKRYLPLAEGLDRVAKGGLAYHTSIESAYPYIERHFYPRMICELTEVHLFRAVLALWGRYKSPFTPLLRIGLTKIYDMGLRKRQLKFWSARRPFCPKSMLVAEPLSIQEATPIFLFIGIATTLSLIICIMENFVYWIWPRLSASNANGLWKKLCFPTMTRTTPISRDVLSKIQSMSQPTNSIELYYFFHYLFRLFVFMRAGSTLHKIRNTIYFFHGNMYNLKLKRGVTYVAFFFVALQFSCNVNARDSDFIRDYFVTKAVRNVVGFSCGDFTSDFYFLKSLSRAGIYTIIRKHDTDINIRRFLTTDAWSLGVVVDLRCNNESAVTIFAETSKFRMYDYSYHWLVLGSKLNSSVPLLNDNAYSMTTDFALAITNGSGYDLYDVFNHCKYRGGTLNVTKLGSWRPEEGLTFTLTQPLIERRANMHGMTLKMSGVIQYRPKNMRLEDYMLDINTRSLDSMHKFVYAMISHTADLFNFSVYATEIIYWDRHSVHGLIFEILQANYIDFGSNPRIMVSERLDYASLIGAAWPIRPCFMLLSTSSNDIKLEIFFKPFAIQTWYLSAVFIVFFVFVMRVIMKREEASREEKYSGAMVLTIGITAQQGANFFPDHIPGRIALLQILVFNWIMYNYYSGSIVSARLSEPLDMMEDDVTVLADSNLKIAAEAVPYLNYFLYKLSSESNYFRKKRWDPLPESKRYLPIEEGMKQVSEGTLAYHTDPNTAYPYIEKTFEPSKICALTEIHLFKQSVMGMYASHNGQFTEMAKIGLSKMFNTGLRDRQIKYWSSRKPQCTLDTLSTRSISVYETAPALILLAFGVLVGSAICVVENIIYYRFTREETSELTRVSSGDVEETAGTSKPNLSA</sequence>
<feature type="transmembrane region" description="Helical" evidence="9">
    <location>
        <begin position="366"/>
        <end position="383"/>
    </location>
</feature>
<evidence type="ECO:0000256" key="2">
    <source>
        <dbReference type="ARBA" id="ARBA00022475"/>
    </source>
</evidence>
<feature type="transmembrane region" description="Helical" evidence="9">
    <location>
        <begin position="584"/>
        <end position="609"/>
    </location>
</feature>
<feature type="transmembrane region" description="Helical" evidence="9">
    <location>
        <begin position="1056"/>
        <end position="1075"/>
    </location>
</feature>
<dbReference type="Pfam" id="PF24576">
    <property type="entry name" value="IR75A_N"/>
    <property type="match status" value="2"/>
</dbReference>
<dbReference type="GO" id="GO:0005886">
    <property type="term" value="C:plasma membrane"/>
    <property type="evidence" value="ECO:0007669"/>
    <property type="project" value="UniProtKB-SubCell"/>
</dbReference>
<feature type="region of interest" description="Disordered" evidence="8">
    <location>
        <begin position="1310"/>
        <end position="1329"/>
    </location>
</feature>
<evidence type="ECO:0000256" key="8">
    <source>
        <dbReference type="SAM" id="MobiDB-lite"/>
    </source>
</evidence>
<gene>
    <name evidence="13" type="primary">LOC112467820</name>
</gene>
<feature type="transmembrane region" description="Helical" evidence="9">
    <location>
        <begin position="334"/>
        <end position="354"/>
    </location>
</feature>
<evidence type="ECO:0000256" key="6">
    <source>
        <dbReference type="ARBA" id="ARBA00023170"/>
    </source>
</evidence>
<evidence type="ECO:0000256" key="5">
    <source>
        <dbReference type="ARBA" id="ARBA00023136"/>
    </source>
</evidence>
<keyword evidence="2" id="KW-1003">Cell membrane</keyword>
<dbReference type="OrthoDB" id="413361at2759"/>
<evidence type="ECO:0000256" key="9">
    <source>
        <dbReference type="SAM" id="Phobius"/>
    </source>
</evidence>
<dbReference type="GeneID" id="112467820"/>
<dbReference type="Gene3D" id="1.10.287.70">
    <property type="match status" value="2"/>
</dbReference>
<proteinExistence type="predicted"/>
<feature type="domain" description="Ionotropic receptor 75a N-terminal" evidence="11">
    <location>
        <begin position="24"/>
        <end position="209"/>
    </location>
</feature>
<reference evidence="13" key="1">
    <citation type="submission" date="2025-08" db="UniProtKB">
        <authorList>
            <consortium name="RefSeq"/>
        </authorList>
    </citation>
    <scope>IDENTIFICATION</scope>
    <source>
        <tissue evidence="13">Whole body</tissue>
    </source>
</reference>
<dbReference type="RefSeq" id="XP_024892427.1">
    <property type="nucleotide sequence ID" value="XM_025036659.1"/>
</dbReference>
<feature type="transmembrane region" description="Helical" evidence="9">
    <location>
        <begin position="389"/>
        <end position="409"/>
    </location>
</feature>
<feature type="signal peptide" evidence="10">
    <location>
        <begin position="1"/>
        <end position="19"/>
    </location>
</feature>
<evidence type="ECO:0000256" key="7">
    <source>
        <dbReference type="ARBA" id="ARBA00023180"/>
    </source>
</evidence>
<evidence type="ECO:0000313" key="12">
    <source>
        <dbReference type="Proteomes" id="UP000504618"/>
    </source>
</evidence>
<name>A0A6J1RCD3_9HYME</name>
<keyword evidence="6" id="KW-0675">Receptor</keyword>
<keyword evidence="4 9" id="KW-1133">Transmembrane helix</keyword>
<dbReference type="PANTHER" id="PTHR42643:SF33">
    <property type="entry name" value="GLUTAMATE RECEPTOR 2-LIKE PROTEIN"/>
    <property type="match status" value="1"/>
</dbReference>
<feature type="domain" description="Ionotropic receptor 75a N-terminal" evidence="11">
    <location>
        <begin position="717"/>
        <end position="901"/>
    </location>
</feature>
<evidence type="ECO:0000313" key="13">
    <source>
        <dbReference type="RefSeq" id="XP_024892427.1"/>
    </source>
</evidence>
<organism evidence="12 13">
    <name type="scientific">Temnothorax curvispinosus</name>
    <dbReference type="NCBI Taxonomy" id="300111"/>
    <lineage>
        <taxon>Eukaryota</taxon>
        <taxon>Metazoa</taxon>
        <taxon>Ecdysozoa</taxon>
        <taxon>Arthropoda</taxon>
        <taxon>Hexapoda</taxon>
        <taxon>Insecta</taxon>
        <taxon>Pterygota</taxon>
        <taxon>Neoptera</taxon>
        <taxon>Endopterygota</taxon>
        <taxon>Hymenoptera</taxon>
        <taxon>Apocrita</taxon>
        <taxon>Aculeata</taxon>
        <taxon>Formicoidea</taxon>
        <taxon>Formicidae</taxon>
        <taxon>Myrmicinae</taxon>
        <taxon>Temnothorax</taxon>
    </lineage>
</organism>
<protein>
    <submittedName>
        <fullName evidence="13">Uncharacterized protein LOC112467820</fullName>
    </submittedName>
</protein>
<dbReference type="Proteomes" id="UP000504618">
    <property type="component" value="Unplaced"/>
</dbReference>
<comment type="subcellular location">
    <subcellularLocation>
        <location evidence="1">Cell membrane</location>
        <topology evidence="1">Multi-pass membrane protein</topology>
    </subcellularLocation>
</comment>
<feature type="chain" id="PRO_5026873997" evidence="10">
    <location>
        <begin position="20"/>
        <end position="1329"/>
    </location>
</feature>
<keyword evidence="5 9" id="KW-0472">Membrane</keyword>
<evidence type="ECO:0000256" key="10">
    <source>
        <dbReference type="SAM" id="SignalP"/>
    </source>
</evidence>
<keyword evidence="3 9" id="KW-0812">Transmembrane</keyword>